<dbReference type="RefSeq" id="WP_066191159.1">
    <property type="nucleotide sequence ID" value="NZ_JARMMB010000002.1"/>
</dbReference>
<dbReference type="PROSITE" id="PS50111">
    <property type="entry name" value="CHEMOTAXIS_TRANSDUC_2"/>
    <property type="match status" value="1"/>
</dbReference>
<dbReference type="Proteomes" id="UP000233343">
    <property type="component" value="Unassembled WGS sequence"/>
</dbReference>
<evidence type="ECO:0000259" key="9">
    <source>
        <dbReference type="PROSITE" id="PS50885"/>
    </source>
</evidence>
<evidence type="ECO:0000256" key="4">
    <source>
        <dbReference type="ARBA" id="ARBA00023224"/>
    </source>
</evidence>
<comment type="caution">
    <text evidence="10">The sequence shown here is derived from an EMBL/GenBank/DDBJ whole genome shotgun (WGS) entry which is preliminary data.</text>
</comment>
<evidence type="ECO:0000256" key="5">
    <source>
        <dbReference type="ARBA" id="ARBA00029447"/>
    </source>
</evidence>
<dbReference type="Pfam" id="PF00672">
    <property type="entry name" value="HAMP"/>
    <property type="match status" value="1"/>
</dbReference>
<evidence type="ECO:0000256" key="7">
    <source>
        <dbReference type="SAM" id="Phobius"/>
    </source>
</evidence>
<dbReference type="SMART" id="SM00283">
    <property type="entry name" value="MA"/>
    <property type="match status" value="1"/>
</dbReference>
<sequence>MKTIRGKIRVILLMTIGGFVILLISNFISTIIQDQSRAEEEKMKQTVADSIGIKYNMALTRKFEQQFLRTPDQSGIDLVTQSIHRVKSEAKAISEQQTDTKLKVQFNQIVKVSDTYLEQFTQLANKYEQIGFHQPHGLKGQIENSAKQIASLTSYVKNPKIEEQILLMRMYEKQYLAVREEEAFHQFSQASQALTSEIKNDASLDESSKDYILDRLSQYLVAMDTINDSYQQTVDFIHHFDEQAGAIEQFVSAAEQEAIAITVALQEKIDEQNKWLTWGSAALSIILLIILTLVGYYLLANISKAINLLKTGAEKIGSGHLYYRVPASGEEEMNQLAHTFNSMAEKVQQAFVHILDSSSQLQSSSQELAAISEETNAQSNEVNAAIKQIALGAEEQSQQLEVSRLDIEKVKTAISHTELLSKEISTEAALAAQEGENGLETVIALERVTDQFIQLSTEVTNKVTQSSRQTESISTIIDKIQSIADNTNLLALNATIEAARAGESGRGFAVVAAEVKKLAERTKSEAIEIQTLIISMNEKMTELMLETEQFNLYKMQQASAVNDTKATFENIAGHTKIIHSKSAFIEDAVNQIHLTNDYLTERIIESASVSQLSVAAAEKVSASSENQLEAIERVNYAAVELSEIANDLQHEINHFELKGSASPVLAQQKNKKQRLFQFLPKRLFREKQNTN</sequence>
<keyword evidence="11" id="KW-1185">Reference proteome</keyword>
<evidence type="ECO:0000256" key="1">
    <source>
        <dbReference type="ARBA" id="ARBA00004236"/>
    </source>
</evidence>
<keyword evidence="3 7" id="KW-0472">Membrane</keyword>
<dbReference type="PANTHER" id="PTHR32089:SF112">
    <property type="entry name" value="LYSOZYME-LIKE PROTEIN-RELATED"/>
    <property type="match status" value="1"/>
</dbReference>
<comment type="similarity">
    <text evidence="5">Belongs to the methyl-accepting chemotaxis (MCP) protein family.</text>
</comment>
<dbReference type="InterPro" id="IPR004089">
    <property type="entry name" value="MCPsignal_dom"/>
</dbReference>
<dbReference type="Pfam" id="PF00015">
    <property type="entry name" value="MCPsignal"/>
    <property type="match status" value="1"/>
</dbReference>
<gene>
    <name evidence="10" type="ORF">CWS20_23740</name>
</gene>
<dbReference type="GO" id="GO:0007165">
    <property type="term" value="P:signal transduction"/>
    <property type="evidence" value="ECO:0007669"/>
    <property type="project" value="UniProtKB-KW"/>
</dbReference>
<protein>
    <submittedName>
        <fullName evidence="10">Methyl-accepting chemotaxis protein</fullName>
    </submittedName>
</protein>
<evidence type="ECO:0000256" key="6">
    <source>
        <dbReference type="PROSITE-ProRule" id="PRU00284"/>
    </source>
</evidence>
<accession>A0A2N0ZAE0</accession>
<comment type="subcellular location">
    <subcellularLocation>
        <location evidence="1">Cell membrane</location>
    </subcellularLocation>
</comment>
<evidence type="ECO:0000313" key="11">
    <source>
        <dbReference type="Proteomes" id="UP000233343"/>
    </source>
</evidence>
<reference evidence="10 11" key="1">
    <citation type="journal article" date="2010" name="Int. J. Syst. Evol. Microbiol.">
        <title>Bacillus horneckiae sp. nov., isolated from a spacecraft-assembly clean room.</title>
        <authorList>
            <person name="Vaishampayan P."/>
            <person name="Probst A."/>
            <person name="Krishnamurthi S."/>
            <person name="Ghosh S."/>
            <person name="Osman S."/>
            <person name="McDowall A."/>
            <person name="Ruckmani A."/>
            <person name="Mayilraj S."/>
            <person name="Venkateswaran K."/>
        </authorList>
    </citation>
    <scope>NUCLEOTIDE SEQUENCE [LARGE SCALE GENOMIC DNA]</scope>
    <source>
        <strain evidence="11">1PO1SC</strain>
    </source>
</reference>
<feature type="transmembrane region" description="Helical" evidence="7">
    <location>
        <begin position="12"/>
        <end position="32"/>
    </location>
</feature>
<feature type="domain" description="Methyl-accepting transducer" evidence="8">
    <location>
        <begin position="371"/>
        <end position="621"/>
    </location>
</feature>
<dbReference type="PANTHER" id="PTHR32089">
    <property type="entry name" value="METHYL-ACCEPTING CHEMOTAXIS PROTEIN MCPB"/>
    <property type="match status" value="1"/>
</dbReference>
<dbReference type="SUPFAM" id="SSF58104">
    <property type="entry name" value="Methyl-accepting chemotaxis protein (MCP) signaling domain"/>
    <property type="match status" value="1"/>
</dbReference>
<dbReference type="Gene3D" id="1.10.287.950">
    <property type="entry name" value="Methyl-accepting chemotaxis protein"/>
    <property type="match status" value="1"/>
</dbReference>
<dbReference type="InterPro" id="IPR003660">
    <property type="entry name" value="HAMP_dom"/>
</dbReference>
<dbReference type="AlphaFoldDB" id="A0A2N0ZAE0"/>
<name>A0A2N0ZAE0_9BACI</name>
<feature type="transmembrane region" description="Helical" evidence="7">
    <location>
        <begin position="275"/>
        <end position="299"/>
    </location>
</feature>
<dbReference type="PROSITE" id="PS50885">
    <property type="entry name" value="HAMP"/>
    <property type="match status" value="1"/>
</dbReference>
<evidence type="ECO:0000313" key="10">
    <source>
        <dbReference type="EMBL" id="PKG26477.1"/>
    </source>
</evidence>
<dbReference type="CDD" id="cd06225">
    <property type="entry name" value="HAMP"/>
    <property type="match status" value="1"/>
</dbReference>
<organism evidence="10 11">
    <name type="scientific">Cytobacillus horneckiae</name>
    <dbReference type="NCBI Taxonomy" id="549687"/>
    <lineage>
        <taxon>Bacteria</taxon>
        <taxon>Bacillati</taxon>
        <taxon>Bacillota</taxon>
        <taxon>Bacilli</taxon>
        <taxon>Bacillales</taxon>
        <taxon>Bacillaceae</taxon>
        <taxon>Cytobacillus</taxon>
    </lineage>
</organism>
<keyword evidence="7" id="KW-0812">Transmembrane</keyword>
<dbReference type="GO" id="GO:0005886">
    <property type="term" value="C:plasma membrane"/>
    <property type="evidence" value="ECO:0007669"/>
    <property type="project" value="UniProtKB-SubCell"/>
</dbReference>
<keyword evidence="2" id="KW-1003">Cell membrane</keyword>
<proteinExistence type="inferred from homology"/>
<dbReference type="SMART" id="SM00304">
    <property type="entry name" value="HAMP"/>
    <property type="match status" value="1"/>
</dbReference>
<dbReference type="EMBL" id="PISD01000066">
    <property type="protein sequence ID" value="PKG26477.1"/>
    <property type="molecule type" value="Genomic_DNA"/>
</dbReference>
<keyword evidence="7" id="KW-1133">Transmembrane helix</keyword>
<evidence type="ECO:0000256" key="3">
    <source>
        <dbReference type="ARBA" id="ARBA00023136"/>
    </source>
</evidence>
<evidence type="ECO:0000256" key="2">
    <source>
        <dbReference type="ARBA" id="ARBA00022475"/>
    </source>
</evidence>
<evidence type="ECO:0000259" key="8">
    <source>
        <dbReference type="PROSITE" id="PS50111"/>
    </source>
</evidence>
<keyword evidence="4 6" id="KW-0807">Transducer</keyword>
<feature type="domain" description="HAMP" evidence="9">
    <location>
        <begin position="300"/>
        <end position="352"/>
    </location>
</feature>